<keyword evidence="7" id="KW-1185">Reference proteome</keyword>
<sequence>MLISQVELWSISSRVFDVFGADIERSVASHMSTELDRLQSMYERWYQKWLSALSLKGDTDDFSLWTFDLYFHSAKLFLFSHAFRGPLHDGTNISSEFTTYALGSALSIIRCIVEAKEPSSWLRTLPAHFGIMAAFASVSLIRTTFQQQANCSLETAEILRNLQRLVEVLETSFSADDHPPQVWGSIARSLKAAMETQQHVTPEEGNQINESPCYTSLNFDLFMNDALDLDLLGSTGDWILPTDTTGL</sequence>
<evidence type="ECO:0000313" key="6">
    <source>
        <dbReference type="EMBL" id="KAL1885777.1"/>
    </source>
</evidence>
<keyword evidence="3" id="KW-0238">DNA-binding</keyword>
<keyword evidence="5" id="KW-0539">Nucleus</keyword>
<evidence type="ECO:0000256" key="5">
    <source>
        <dbReference type="ARBA" id="ARBA00023242"/>
    </source>
</evidence>
<evidence type="ECO:0000256" key="4">
    <source>
        <dbReference type="ARBA" id="ARBA00023163"/>
    </source>
</evidence>
<dbReference type="PANTHER" id="PTHR31845:SF17">
    <property type="entry name" value="ZN(II)2CYS6 TRANSCRIPTION FACTOR (EUROFUNG)"/>
    <property type="match status" value="1"/>
</dbReference>
<evidence type="ECO:0000256" key="1">
    <source>
        <dbReference type="ARBA" id="ARBA00004123"/>
    </source>
</evidence>
<evidence type="ECO:0000256" key="2">
    <source>
        <dbReference type="ARBA" id="ARBA00023015"/>
    </source>
</evidence>
<dbReference type="Proteomes" id="UP001583193">
    <property type="component" value="Unassembled WGS sequence"/>
</dbReference>
<dbReference type="InterPro" id="IPR051089">
    <property type="entry name" value="prtT"/>
</dbReference>
<evidence type="ECO:0000256" key="3">
    <source>
        <dbReference type="ARBA" id="ARBA00023125"/>
    </source>
</evidence>
<gene>
    <name evidence="6" type="ORF">Plec18167_001272</name>
</gene>
<evidence type="ECO:0000313" key="7">
    <source>
        <dbReference type="Proteomes" id="UP001583193"/>
    </source>
</evidence>
<reference evidence="6 7" key="1">
    <citation type="journal article" date="2024" name="IMA Fungus">
        <title>IMA Genome - F19 : A genome assembly and annotation guide to empower mycologists, including annotated draft genome sequences of Ceratocystis pirilliformis, Diaporthe australafricana, Fusarium ophioides, Paecilomyces lecythidis, and Sporothrix stenoceras.</title>
        <authorList>
            <person name="Aylward J."/>
            <person name="Wilson A.M."/>
            <person name="Visagie C.M."/>
            <person name="Spraker J."/>
            <person name="Barnes I."/>
            <person name="Buitendag C."/>
            <person name="Ceriani C."/>
            <person name="Del Mar Angel L."/>
            <person name="du Plessis D."/>
            <person name="Fuchs T."/>
            <person name="Gasser K."/>
            <person name="Kramer D."/>
            <person name="Li W."/>
            <person name="Munsamy K."/>
            <person name="Piso A."/>
            <person name="Price J.L."/>
            <person name="Sonnekus B."/>
            <person name="Thomas C."/>
            <person name="van der Nest A."/>
            <person name="van Dijk A."/>
            <person name="van Heerden A."/>
            <person name="van Vuuren N."/>
            <person name="Yilmaz N."/>
            <person name="Duong T.A."/>
            <person name="van der Merwe N.A."/>
            <person name="Wingfield M.J."/>
            <person name="Wingfield B.D."/>
        </authorList>
    </citation>
    <scope>NUCLEOTIDE SEQUENCE [LARGE SCALE GENOMIC DNA]</scope>
    <source>
        <strain evidence="6 7">CMW 18167</strain>
    </source>
</reference>
<dbReference type="EMBL" id="JAVDPF010000002">
    <property type="protein sequence ID" value="KAL1885777.1"/>
    <property type="molecule type" value="Genomic_DNA"/>
</dbReference>
<dbReference type="PANTHER" id="PTHR31845">
    <property type="entry name" value="FINGER DOMAIN PROTEIN, PUTATIVE-RELATED"/>
    <property type="match status" value="1"/>
</dbReference>
<comment type="caution">
    <text evidence="6">The sequence shown here is derived from an EMBL/GenBank/DDBJ whole genome shotgun (WGS) entry which is preliminary data.</text>
</comment>
<accession>A0ABR3YDB1</accession>
<evidence type="ECO:0008006" key="8">
    <source>
        <dbReference type="Google" id="ProtNLM"/>
    </source>
</evidence>
<name>A0ABR3YDB1_9EURO</name>
<comment type="subcellular location">
    <subcellularLocation>
        <location evidence="1">Nucleus</location>
    </subcellularLocation>
</comment>
<keyword evidence="4" id="KW-0804">Transcription</keyword>
<organism evidence="6 7">
    <name type="scientific">Paecilomyces lecythidis</name>
    <dbReference type="NCBI Taxonomy" id="3004212"/>
    <lineage>
        <taxon>Eukaryota</taxon>
        <taxon>Fungi</taxon>
        <taxon>Dikarya</taxon>
        <taxon>Ascomycota</taxon>
        <taxon>Pezizomycotina</taxon>
        <taxon>Eurotiomycetes</taxon>
        <taxon>Eurotiomycetidae</taxon>
        <taxon>Eurotiales</taxon>
        <taxon>Thermoascaceae</taxon>
        <taxon>Paecilomyces</taxon>
    </lineage>
</organism>
<proteinExistence type="predicted"/>
<protein>
    <recommendedName>
        <fullName evidence="8">Transcription factor domain-containing protein</fullName>
    </recommendedName>
</protein>
<keyword evidence="2" id="KW-0805">Transcription regulation</keyword>